<reference evidence="2 3" key="1">
    <citation type="submission" date="2020-08" db="EMBL/GenBank/DDBJ databases">
        <title>Sequencing the genomes of 1000 actinobacteria strains.</title>
        <authorList>
            <person name="Klenk H.-P."/>
        </authorList>
    </citation>
    <scope>NUCLEOTIDE SEQUENCE [LARGE SCALE GENOMIC DNA]</scope>
    <source>
        <strain evidence="2 3">DSM 44593</strain>
    </source>
</reference>
<sequence>MRLSTGVEAAVSGGRCTGGWTCSPAPSDSTGSAATSVHTDRMTSSMR</sequence>
<keyword evidence="3" id="KW-1185">Reference proteome</keyword>
<gene>
    <name evidence="2" type="ORF">HNR25_000155</name>
</gene>
<dbReference type="AlphaFoldDB" id="A0A841E1R9"/>
<feature type="compositionally biased region" description="Polar residues" evidence="1">
    <location>
        <begin position="24"/>
        <end position="47"/>
    </location>
</feature>
<dbReference type="Proteomes" id="UP000578077">
    <property type="component" value="Unassembled WGS sequence"/>
</dbReference>
<feature type="region of interest" description="Disordered" evidence="1">
    <location>
        <begin position="1"/>
        <end position="47"/>
    </location>
</feature>
<evidence type="ECO:0000313" key="3">
    <source>
        <dbReference type="Proteomes" id="UP000578077"/>
    </source>
</evidence>
<organism evidence="2 3">
    <name type="scientific">Streptomonospora salina</name>
    <dbReference type="NCBI Taxonomy" id="104205"/>
    <lineage>
        <taxon>Bacteria</taxon>
        <taxon>Bacillati</taxon>
        <taxon>Actinomycetota</taxon>
        <taxon>Actinomycetes</taxon>
        <taxon>Streptosporangiales</taxon>
        <taxon>Nocardiopsidaceae</taxon>
        <taxon>Streptomonospora</taxon>
    </lineage>
</organism>
<comment type="caution">
    <text evidence="2">The sequence shown here is derived from an EMBL/GenBank/DDBJ whole genome shotgun (WGS) entry which is preliminary data.</text>
</comment>
<name>A0A841E1R9_9ACTN</name>
<accession>A0A841E1R9</accession>
<proteinExistence type="predicted"/>
<protein>
    <submittedName>
        <fullName evidence="2">Uncharacterized protein</fullName>
    </submittedName>
</protein>
<evidence type="ECO:0000313" key="2">
    <source>
        <dbReference type="EMBL" id="MBB5996404.1"/>
    </source>
</evidence>
<evidence type="ECO:0000256" key="1">
    <source>
        <dbReference type="SAM" id="MobiDB-lite"/>
    </source>
</evidence>
<dbReference type="EMBL" id="JACHLY010000001">
    <property type="protein sequence ID" value="MBB5996404.1"/>
    <property type="molecule type" value="Genomic_DNA"/>
</dbReference>